<keyword evidence="2" id="KW-1185">Reference proteome</keyword>
<dbReference type="EMBL" id="CAUYUJ010014656">
    <property type="protein sequence ID" value="CAK0844352.1"/>
    <property type="molecule type" value="Genomic_DNA"/>
</dbReference>
<evidence type="ECO:0000313" key="2">
    <source>
        <dbReference type="Proteomes" id="UP001189429"/>
    </source>
</evidence>
<proteinExistence type="predicted"/>
<reference evidence="1" key="1">
    <citation type="submission" date="2023-10" db="EMBL/GenBank/DDBJ databases">
        <authorList>
            <person name="Chen Y."/>
            <person name="Shah S."/>
            <person name="Dougan E. K."/>
            <person name="Thang M."/>
            <person name="Chan C."/>
        </authorList>
    </citation>
    <scope>NUCLEOTIDE SEQUENCE [LARGE SCALE GENOMIC DNA]</scope>
</reference>
<evidence type="ECO:0000313" key="1">
    <source>
        <dbReference type="EMBL" id="CAK0844352.1"/>
    </source>
</evidence>
<name>A0ABN9TEX7_9DINO</name>
<dbReference type="Proteomes" id="UP001189429">
    <property type="component" value="Unassembled WGS sequence"/>
</dbReference>
<accession>A0ABN9TEX7</accession>
<comment type="caution">
    <text evidence="1">The sequence shown here is derived from an EMBL/GenBank/DDBJ whole genome shotgun (WGS) entry which is preliminary data.</text>
</comment>
<protein>
    <submittedName>
        <fullName evidence="1">Uncharacterized protein</fullName>
    </submittedName>
</protein>
<gene>
    <name evidence="1" type="ORF">PCOR1329_LOCUS38456</name>
</gene>
<organism evidence="1 2">
    <name type="scientific">Prorocentrum cordatum</name>
    <dbReference type="NCBI Taxonomy" id="2364126"/>
    <lineage>
        <taxon>Eukaryota</taxon>
        <taxon>Sar</taxon>
        <taxon>Alveolata</taxon>
        <taxon>Dinophyceae</taxon>
        <taxon>Prorocentrales</taxon>
        <taxon>Prorocentraceae</taxon>
        <taxon>Prorocentrum</taxon>
    </lineage>
</organism>
<sequence length="264" mass="30357">MEPRIFQYIAMWGKFRKAWLFMGGVSPTNEPMKVGFDVNGDIDMLSGHMVHAHPMPKFLEEIGNRKTIDFWSLNNGGYEPEVINATLHPANGYHLEVGVICVTMNHRLSGRGNDPWAVLRSRDDTEELLFQTMHNLSWNYIGGLNPKWINTIVPRWYWQDAVFVNPEYFIARGLPVPTAIKSAPPTPLEEPDQLSLAQTPSHEDHIIETWDEGYSHEQEAALIVEYISRSKEAATSDETVPKAHRVEEQWLWGAEHAWKDPRHY</sequence>